<dbReference type="Gene3D" id="1.10.3210.10">
    <property type="entry name" value="Hypothetical protein af1432"/>
    <property type="match status" value="1"/>
</dbReference>
<dbReference type="PROSITE" id="PS51832">
    <property type="entry name" value="HD_GYP"/>
    <property type="match status" value="1"/>
</dbReference>
<dbReference type="Proteomes" id="UP000255508">
    <property type="component" value="Unassembled WGS sequence"/>
</dbReference>
<dbReference type="CDD" id="cd19920">
    <property type="entry name" value="REC_PA4781-like"/>
    <property type="match status" value="1"/>
</dbReference>
<gene>
    <name evidence="4" type="ORF">DIZ79_13090</name>
</gene>
<keyword evidence="1" id="KW-0597">Phosphoprotein</keyword>
<organism evidence="4 5">
    <name type="scientific">endosymbiont of Lamellibrachia luymesi</name>
    <dbReference type="NCBI Taxonomy" id="2200907"/>
    <lineage>
        <taxon>Bacteria</taxon>
        <taxon>Pseudomonadati</taxon>
        <taxon>Pseudomonadota</taxon>
        <taxon>Gammaproteobacteria</taxon>
        <taxon>sulfur-oxidizing symbionts</taxon>
    </lineage>
</organism>
<evidence type="ECO:0000313" key="5">
    <source>
        <dbReference type="Proteomes" id="UP000255508"/>
    </source>
</evidence>
<dbReference type="InterPro" id="IPR052020">
    <property type="entry name" value="Cyclic_di-GMP/3'3'-cGAMP_PDE"/>
</dbReference>
<dbReference type="SUPFAM" id="SSF52172">
    <property type="entry name" value="CheY-like"/>
    <property type="match status" value="1"/>
</dbReference>
<dbReference type="SMART" id="SM00471">
    <property type="entry name" value="HDc"/>
    <property type="match status" value="1"/>
</dbReference>
<dbReference type="InterPro" id="IPR001789">
    <property type="entry name" value="Sig_transdc_resp-reg_receiver"/>
</dbReference>
<dbReference type="Pfam" id="PF13487">
    <property type="entry name" value="HD_5"/>
    <property type="match status" value="1"/>
</dbReference>
<evidence type="ECO:0000256" key="1">
    <source>
        <dbReference type="PROSITE-ProRule" id="PRU00169"/>
    </source>
</evidence>
<feature type="domain" description="Response regulatory" evidence="2">
    <location>
        <begin position="7"/>
        <end position="123"/>
    </location>
</feature>
<dbReference type="InterPro" id="IPR037522">
    <property type="entry name" value="HD_GYP_dom"/>
</dbReference>
<dbReference type="AlphaFoldDB" id="A0A370DX44"/>
<dbReference type="CDD" id="cd00077">
    <property type="entry name" value="HDc"/>
    <property type="match status" value="1"/>
</dbReference>
<dbReference type="PROSITE" id="PS50110">
    <property type="entry name" value="RESPONSE_REGULATORY"/>
    <property type="match status" value="1"/>
</dbReference>
<dbReference type="Pfam" id="PF00072">
    <property type="entry name" value="Response_reg"/>
    <property type="match status" value="1"/>
</dbReference>
<dbReference type="GO" id="GO:0000160">
    <property type="term" value="P:phosphorelay signal transduction system"/>
    <property type="evidence" value="ECO:0007669"/>
    <property type="project" value="InterPro"/>
</dbReference>
<evidence type="ECO:0000259" key="3">
    <source>
        <dbReference type="PROSITE" id="PS51832"/>
    </source>
</evidence>
<comment type="caution">
    <text evidence="4">The sequence shown here is derived from an EMBL/GenBank/DDBJ whole genome shotgun (WGS) entry which is preliminary data.</text>
</comment>
<proteinExistence type="predicted"/>
<dbReference type="GO" id="GO:0008081">
    <property type="term" value="F:phosphoric diester hydrolase activity"/>
    <property type="evidence" value="ECO:0007669"/>
    <property type="project" value="UniProtKB-ARBA"/>
</dbReference>
<dbReference type="PANTHER" id="PTHR45228">
    <property type="entry name" value="CYCLIC DI-GMP PHOSPHODIESTERASE TM_0186-RELATED"/>
    <property type="match status" value="1"/>
</dbReference>
<dbReference type="SMART" id="SM00448">
    <property type="entry name" value="REC"/>
    <property type="match status" value="1"/>
</dbReference>
<feature type="domain" description="HD-GYP" evidence="3">
    <location>
        <begin position="150"/>
        <end position="362"/>
    </location>
</feature>
<evidence type="ECO:0000259" key="2">
    <source>
        <dbReference type="PROSITE" id="PS50110"/>
    </source>
</evidence>
<dbReference type="InterPro" id="IPR003607">
    <property type="entry name" value="HD/PDEase_dom"/>
</dbReference>
<accession>A0A370DX44</accession>
<dbReference type="Gene3D" id="3.40.50.2300">
    <property type="match status" value="1"/>
</dbReference>
<sequence length="363" mass="40666">MESTPPTLLIVDDEPANIRLLTHVLKKEYQTDTAESGIEALEKLATDPLPDPILLDVMMPVMDGFEVCEQLKAAPRTAEIPVIFVTAMTNIESETRALEIGAVDFITKPISPARVRARVGTHINLQQAKTALAGQNDLLREKVRERTHELELTQEITILSMATLAETRDNETGNHIHRIQHYVRILAEQMHAMGYFSDQLTEPMIEALYKSAPLHDIGKVGVPDQILKKPGKLTDEEFVEMKRHSLYGRDAILVSEARLRDSDSSFLRFAREIAYSHHEKWDGSGYPEGLAEETIPLSARIMALGDVYDALISKRAYKPAFSHEKATAIILQGRGSHFDPKIVEAFELVTEKFQAIASQFSDN</sequence>
<dbReference type="InterPro" id="IPR011006">
    <property type="entry name" value="CheY-like_superfamily"/>
</dbReference>
<dbReference type="SUPFAM" id="SSF109604">
    <property type="entry name" value="HD-domain/PDEase-like"/>
    <property type="match status" value="1"/>
</dbReference>
<feature type="modified residue" description="4-aspartylphosphate" evidence="1">
    <location>
        <position position="56"/>
    </location>
</feature>
<protein>
    <submittedName>
        <fullName evidence="4">Two-component system response regulator</fullName>
    </submittedName>
</protein>
<dbReference type="EMBL" id="QFXD01000227">
    <property type="protein sequence ID" value="RDH89207.1"/>
    <property type="molecule type" value="Genomic_DNA"/>
</dbReference>
<name>A0A370DX44_9GAMM</name>
<evidence type="ECO:0000313" key="4">
    <source>
        <dbReference type="EMBL" id="RDH89207.1"/>
    </source>
</evidence>
<reference evidence="4 5" key="1">
    <citation type="journal article" date="2018" name="ISME J.">
        <title>Endosymbiont genomes yield clues of tubeworm success.</title>
        <authorList>
            <person name="Li Y."/>
            <person name="Liles M.R."/>
            <person name="Halanych K.M."/>
        </authorList>
    </citation>
    <scope>NUCLEOTIDE SEQUENCE [LARGE SCALE GENOMIC DNA]</scope>
    <source>
        <strain evidence="4">A1422</strain>
    </source>
</reference>
<dbReference type="PANTHER" id="PTHR45228:SF5">
    <property type="entry name" value="CYCLIC DI-GMP PHOSPHODIESTERASE VC_1348-RELATED"/>
    <property type="match status" value="1"/>
</dbReference>